<evidence type="ECO:0000313" key="2">
    <source>
        <dbReference type="EMBL" id="MED6184536.1"/>
    </source>
</evidence>
<feature type="domain" description="Putative plant transposon protein" evidence="1">
    <location>
        <begin position="11"/>
        <end position="179"/>
    </location>
</feature>
<dbReference type="Pfam" id="PF20167">
    <property type="entry name" value="Transposase_32"/>
    <property type="match status" value="1"/>
</dbReference>
<accession>A0ABU6WGQ7</accession>
<gene>
    <name evidence="2" type="ORF">PIB30_048302</name>
</gene>
<proteinExistence type="predicted"/>
<name>A0ABU6WGQ7_9FABA</name>
<keyword evidence="3" id="KW-1185">Reference proteome</keyword>
<dbReference type="Proteomes" id="UP001341840">
    <property type="component" value="Unassembled WGS sequence"/>
</dbReference>
<sequence>MRDGRQWRREEFYGNFSASGQTHVLLRGKRIPFSEEDICNYLGISYELPPSGEDNIFKKIVTAEKEGMGVVLQVISKEGVTWANDLGNSTIPRRLDNAILNAKATAWHKLIMANIDPKTHGTNFLIEHALLIYVLMIEGVVNLPWIMRDVMLKRPIENSCHLLPYPIFISRLAAQFEVPEFLEDDKVKIWEHDKY</sequence>
<comment type="caution">
    <text evidence="2">The sequence shown here is derived from an EMBL/GenBank/DDBJ whole genome shotgun (WGS) entry which is preliminary data.</text>
</comment>
<dbReference type="EMBL" id="JASCZI010181558">
    <property type="protein sequence ID" value="MED6184536.1"/>
    <property type="molecule type" value="Genomic_DNA"/>
</dbReference>
<organism evidence="2 3">
    <name type="scientific">Stylosanthes scabra</name>
    <dbReference type="NCBI Taxonomy" id="79078"/>
    <lineage>
        <taxon>Eukaryota</taxon>
        <taxon>Viridiplantae</taxon>
        <taxon>Streptophyta</taxon>
        <taxon>Embryophyta</taxon>
        <taxon>Tracheophyta</taxon>
        <taxon>Spermatophyta</taxon>
        <taxon>Magnoliopsida</taxon>
        <taxon>eudicotyledons</taxon>
        <taxon>Gunneridae</taxon>
        <taxon>Pentapetalae</taxon>
        <taxon>rosids</taxon>
        <taxon>fabids</taxon>
        <taxon>Fabales</taxon>
        <taxon>Fabaceae</taxon>
        <taxon>Papilionoideae</taxon>
        <taxon>50 kb inversion clade</taxon>
        <taxon>dalbergioids sensu lato</taxon>
        <taxon>Dalbergieae</taxon>
        <taxon>Pterocarpus clade</taxon>
        <taxon>Stylosanthes</taxon>
    </lineage>
</organism>
<reference evidence="2 3" key="1">
    <citation type="journal article" date="2023" name="Plants (Basel)">
        <title>Bridging the Gap: Combining Genomics and Transcriptomics Approaches to Understand Stylosanthes scabra, an Orphan Legume from the Brazilian Caatinga.</title>
        <authorList>
            <person name="Ferreira-Neto J.R.C."/>
            <person name="da Silva M.D."/>
            <person name="Binneck E."/>
            <person name="de Melo N.F."/>
            <person name="da Silva R.H."/>
            <person name="de Melo A.L.T.M."/>
            <person name="Pandolfi V."/>
            <person name="Bustamante F.O."/>
            <person name="Brasileiro-Vidal A.C."/>
            <person name="Benko-Iseppon A.M."/>
        </authorList>
    </citation>
    <scope>NUCLEOTIDE SEQUENCE [LARGE SCALE GENOMIC DNA]</scope>
    <source>
        <tissue evidence="2">Leaves</tissue>
    </source>
</reference>
<evidence type="ECO:0000313" key="3">
    <source>
        <dbReference type="Proteomes" id="UP001341840"/>
    </source>
</evidence>
<protein>
    <recommendedName>
        <fullName evidence="1">Putative plant transposon protein domain-containing protein</fullName>
    </recommendedName>
</protein>
<evidence type="ECO:0000259" key="1">
    <source>
        <dbReference type="Pfam" id="PF20167"/>
    </source>
</evidence>
<dbReference type="InterPro" id="IPR046796">
    <property type="entry name" value="Transposase_32_dom"/>
</dbReference>